<protein>
    <recommendedName>
        <fullName evidence="3">Methionine aminopeptidase</fullName>
    </recommendedName>
</protein>
<dbReference type="RefSeq" id="WP_188692545.1">
    <property type="nucleotide sequence ID" value="NZ_BMIR01000007.1"/>
</dbReference>
<organism evidence="1 2">
    <name type="scientific">Pullulanibacillus camelliae</name>
    <dbReference type="NCBI Taxonomy" id="1707096"/>
    <lineage>
        <taxon>Bacteria</taxon>
        <taxon>Bacillati</taxon>
        <taxon>Bacillota</taxon>
        <taxon>Bacilli</taxon>
        <taxon>Bacillales</taxon>
        <taxon>Sporolactobacillaceae</taxon>
        <taxon>Pullulanibacillus</taxon>
    </lineage>
</organism>
<dbReference type="SUPFAM" id="SSF57938">
    <property type="entry name" value="DnaJ/Hsp40 cysteine-rich domain"/>
    <property type="match status" value="1"/>
</dbReference>
<evidence type="ECO:0000313" key="1">
    <source>
        <dbReference type="EMBL" id="GGE39833.1"/>
    </source>
</evidence>
<evidence type="ECO:0008006" key="3">
    <source>
        <dbReference type="Google" id="ProtNLM"/>
    </source>
</evidence>
<reference evidence="1" key="1">
    <citation type="journal article" date="2014" name="Int. J. Syst. Evol. Microbiol.">
        <title>Complete genome sequence of Corynebacterium casei LMG S-19264T (=DSM 44701T), isolated from a smear-ripened cheese.</title>
        <authorList>
            <consortium name="US DOE Joint Genome Institute (JGI-PGF)"/>
            <person name="Walter F."/>
            <person name="Albersmeier A."/>
            <person name="Kalinowski J."/>
            <person name="Ruckert C."/>
        </authorList>
    </citation>
    <scope>NUCLEOTIDE SEQUENCE</scope>
    <source>
        <strain evidence="1">CGMCC 1.15371</strain>
    </source>
</reference>
<gene>
    <name evidence="1" type="ORF">GCM10011391_18300</name>
</gene>
<dbReference type="Proteomes" id="UP000628775">
    <property type="component" value="Unassembled WGS sequence"/>
</dbReference>
<name>A0A8J2VZR9_9BACL</name>
<proteinExistence type="predicted"/>
<sequence length="67" mass="7611">MGWFNKFSEWNTARQEKHRSEMETLGLCPDCNGRGFIPVSGLEYTQPFDCPGCNGTGLYSEWDGETE</sequence>
<reference evidence="1" key="2">
    <citation type="submission" date="2020-09" db="EMBL/GenBank/DDBJ databases">
        <authorList>
            <person name="Sun Q."/>
            <person name="Zhou Y."/>
        </authorList>
    </citation>
    <scope>NUCLEOTIDE SEQUENCE</scope>
    <source>
        <strain evidence="1">CGMCC 1.15371</strain>
    </source>
</reference>
<evidence type="ECO:0000313" key="2">
    <source>
        <dbReference type="Proteomes" id="UP000628775"/>
    </source>
</evidence>
<dbReference type="AlphaFoldDB" id="A0A8J2VZR9"/>
<accession>A0A8J2VZR9</accession>
<dbReference type="EMBL" id="BMIR01000007">
    <property type="protein sequence ID" value="GGE39833.1"/>
    <property type="molecule type" value="Genomic_DNA"/>
</dbReference>
<keyword evidence="2" id="KW-1185">Reference proteome</keyword>
<dbReference type="Gene3D" id="6.20.20.10">
    <property type="match status" value="1"/>
</dbReference>
<comment type="caution">
    <text evidence="1">The sequence shown here is derived from an EMBL/GenBank/DDBJ whole genome shotgun (WGS) entry which is preliminary data.</text>
</comment>
<dbReference type="InterPro" id="IPR036410">
    <property type="entry name" value="HSP_DnaJ_Cys-rich_dom_sf"/>
</dbReference>